<name>A0A0A9GC87_ARUDO</name>
<accession>A0A0A9GC87</accession>
<sequence length="12" mass="1264">MLASVVNNFAAQ</sequence>
<reference evidence="1" key="1">
    <citation type="submission" date="2014-09" db="EMBL/GenBank/DDBJ databases">
        <authorList>
            <person name="Magalhaes I.L.F."/>
            <person name="Oliveira U."/>
            <person name="Santos F.R."/>
            <person name="Vidigal T.H.D.A."/>
            <person name="Brescovit A.D."/>
            <person name="Santos A.J."/>
        </authorList>
    </citation>
    <scope>NUCLEOTIDE SEQUENCE</scope>
    <source>
        <tissue evidence="1">Shoot tissue taken approximately 20 cm above the soil surface</tissue>
    </source>
</reference>
<evidence type="ECO:0000313" key="1">
    <source>
        <dbReference type="EMBL" id="JAE22690.1"/>
    </source>
</evidence>
<protein>
    <submittedName>
        <fullName evidence="1">Uncharacterized protein</fullName>
    </submittedName>
</protein>
<organism evidence="1">
    <name type="scientific">Arundo donax</name>
    <name type="common">Giant reed</name>
    <name type="synonym">Donax arundinaceus</name>
    <dbReference type="NCBI Taxonomy" id="35708"/>
    <lineage>
        <taxon>Eukaryota</taxon>
        <taxon>Viridiplantae</taxon>
        <taxon>Streptophyta</taxon>
        <taxon>Embryophyta</taxon>
        <taxon>Tracheophyta</taxon>
        <taxon>Spermatophyta</taxon>
        <taxon>Magnoliopsida</taxon>
        <taxon>Liliopsida</taxon>
        <taxon>Poales</taxon>
        <taxon>Poaceae</taxon>
        <taxon>PACMAD clade</taxon>
        <taxon>Arundinoideae</taxon>
        <taxon>Arundineae</taxon>
        <taxon>Arundo</taxon>
    </lineage>
</organism>
<reference evidence="1" key="2">
    <citation type="journal article" date="2015" name="Data Brief">
        <title>Shoot transcriptome of the giant reed, Arundo donax.</title>
        <authorList>
            <person name="Barrero R.A."/>
            <person name="Guerrero F.D."/>
            <person name="Moolhuijzen P."/>
            <person name="Goolsby J.A."/>
            <person name="Tidwell J."/>
            <person name="Bellgard S.E."/>
            <person name="Bellgard M.I."/>
        </authorList>
    </citation>
    <scope>NUCLEOTIDE SEQUENCE</scope>
    <source>
        <tissue evidence="1">Shoot tissue taken approximately 20 cm above the soil surface</tissue>
    </source>
</reference>
<proteinExistence type="predicted"/>
<dbReference type="EMBL" id="GBRH01175206">
    <property type="protein sequence ID" value="JAE22690.1"/>
    <property type="molecule type" value="Transcribed_RNA"/>
</dbReference>